<evidence type="ECO:0000256" key="10">
    <source>
        <dbReference type="PIRNR" id="PIRNR036893"/>
    </source>
</evidence>
<dbReference type="GO" id="GO:0008289">
    <property type="term" value="F:lipid binding"/>
    <property type="evidence" value="ECO:0007669"/>
    <property type="project" value="UniProtKB-KW"/>
</dbReference>
<keyword evidence="8" id="KW-1015">Disulfide bond</keyword>
<evidence type="ECO:0000256" key="6">
    <source>
        <dbReference type="ARBA" id="ARBA00022729"/>
    </source>
</evidence>
<keyword evidence="9" id="KW-0325">Glycoprotein</keyword>
<dbReference type="InterPro" id="IPR000566">
    <property type="entry name" value="Lipocln_cytosolic_FA-bd_dom"/>
</dbReference>
<dbReference type="Proteomes" id="UP000708208">
    <property type="component" value="Unassembled WGS sequence"/>
</dbReference>
<dbReference type="PANTHER" id="PTHR10612">
    <property type="entry name" value="APOLIPOPROTEIN D"/>
    <property type="match status" value="1"/>
</dbReference>
<keyword evidence="4" id="KW-0813">Transport</keyword>
<evidence type="ECO:0000256" key="5">
    <source>
        <dbReference type="ARBA" id="ARBA00022525"/>
    </source>
</evidence>
<feature type="chain" id="PRO_5045015113" description="Apolipoprotein D" evidence="10">
    <location>
        <begin position="21"/>
        <end position="193"/>
    </location>
</feature>
<evidence type="ECO:0000256" key="2">
    <source>
        <dbReference type="ARBA" id="ARBA00006889"/>
    </source>
</evidence>
<comment type="subcellular location">
    <subcellularLocation>
        <location evidence="1">Secreted</location>
    </subcellularLocation>
</comment>
<dbReference type="InterPro" id="IPR022271">
    <property type="entry name" value="Lipocalin_ApoD"/>
</dbReference>
<dbReference type="Pfam" id="PF08212">
    <property type="entry name" value="Lipocalin_2"/>
    <property type="match status" value="1"/>
</dbReference>
<keyword evidence="7" id="KW-0446">Lipid-binding</keyword>
<dbReference type="PIRSF" id="PIRSF036893">
    <property type="entry name" value="Lipocalin_ApoD"/>
    <property type="match status" value="1"/>
</dbReference>
<keyword evidence="5" id="KW-0964">Secreted</keyword>
<evidence type="ECO:0000313" key="13">
    <source>
        <dbReference type="Proteomes" id="UP000708208"/>
    </source>
</evidence>
<comment type="similarity">
    <text evidence="2 10">Belongs to the calycin superfamily. Lipocalin family.</text>
</comment>
<evidence type="ECO:0000259" key="11">
    <source>
        <dbReference type="Pfam" id="PF08212"/>
    </source>
</evidence>
<dbReference type="AlphaFoldDB" id="A0A8J2MFS2"/>
<evidence type="ECO:0000256" key="8">
    <source>
        <dbReference type="ARBA" id="ARBA00023157"/>
    </source>
</evidence>
<proteinExistence type="inferred from homology"/>
<dbReference type="EMBL" id="CAJVCH010571649">
    <property type="protein sequence ID" value="CAG7838145.1"/>
    <property type="molecule type" value="Genomic_DNA"/>
</dbReference>
<dbReference type="GO" id="GO:0000302">
    <property type="term" value="P:response to reactive oxygen species"/>
    <property type="evidence" value="ECO:0007669"/>
    <property type="project" value="TreeGrafter"/>
</dbReference>
<organism evidence="12 13">
    <name type="scientific">Allacma fusca</name>
    <dbReference type="NCBI Taxonomy" id="39272"/>
    <lineage>
        <taxon>Eukaryota</taxon>
        <taxon>Metazoa</taxon>
        <taxon>Ecdysozoa</taxon>
        <taxon>Arthropoda</taxon>
        <taxon>Hexapoda</taxon>
        <taxon>Collembola</taxon>
        <taxon>Symphypleona</taxon>
        <taxon>Sminthuridae</taxon>
        <taxon>Allacma</taxon>
    </lineage>
</organism>
<dbReference type="OrthoDB" id="565904at2759"/>
<reference evidence="12" key="1">
    <citation type="submission" date="2021-06" db="EMBL/GenBank/DDBJ databases">
        <authorList>
            <person name="Hodson N. C."/>
            <person name="Mongue J. A."/>
            <person name="Jaron S. K."/>
        </authorList>
    </citation>
    <scope>NUCLEOTIDE SEQUENCE</scope>
</reference>
<evidence type="ECO:0000256" key="4">
    <source>
        <dbReference type="ARBA" id="ARBA00022448"/>
    </source>
</evidence>
<evidence type="ECO:0000313" key="12">
    <source>
        <dbReference type="EMBL" id="CAG7838145.1"/>
    </source>
</evidence>
<feature type="domain" description="Lipocalin/cytosolic fatty-acid binding" evidence="11">
    <location>
        <begin position="39"/>
        <end position="186"/>
    </location>
</feature>
<protein>
    <recommendedName>
        <fullName evidence="3">Apolipoprotein D</fullName>
    </recommendedName>
</protein>
<comment type="caution">
    <text evidence="12">The sequence shown here is derived from an EMBL/GenBank/DDBJ whole genome shotgun (WGS) entry which is preliminary data.</text>
</comment>
<dbReference type="GO" id="GO:0005576">
    <property type="term" value="C:extracellular region"/>
    <property type="evidence" value="ECO:0007669"/>
    <property type="project" value="UniProtKB-SubCell"/>
</dbReference>
<dbReference type="PANTHER" id="PTHR10612:SF34">
    <property type="entry name" value="APOLIPOPROTEIN D"/>
    <property type="match status" value="1"/>
</dbReference>
<keyword evidence="6 10" id="KW-0732">Signal</keyword>
<evidence type="ECO:0000256" key="7">
    <source>
        <dbReference type="ARBA" id="ARBA00023121"/>
    </source>
</evidence>
<gene>
    <name evidence="12" type="ORF">AFUS01_LOCUS47143</name>
</gene>
<dbReference type="GO" id="GO:0005737">
    <property type="term" value="C:cytoplasm"/>
    <property type="evidence" value="ECO:0007669"/>
    <property type="project" value="TreeGrafter"/>
</dbReference>
<dbReference type="FunFam" id="2.40.128.20:FF:000003">
    <property type="entry name" value="Apolipoprotein D"/>
    <property type="match status" value="1"/>
</dbReference>
<evidence type="ECO:0000256" key="1">
    <source>
        <dbReference type="ARBA" id="ARBA00004613"/>
    </source>
</evidence>
<feature type="signal peptide" evidence="10">
    <location>
        <begin position="1"/>
        <end position="20"/>
    </location>
</feature>
<evidence type="ECO:0000256" key="9">
    <source>
        <dbReference type="ARBA" id="ARBA00023180"/>
    </source>
</evidence>
<name>A0A8J2MFS2_9HEXA</name>
<sequence>MSAQGLAVLLVLVNAAVIYGQIPSFGRCPDFPVVGHFAANKYLGKWYEIEKYFTIFELGGTCITATYTDLGNGTIGVFNAMTEMLSRKRRTISGTAVLDDPSDGQAKLSVTFPSIPFSGKAPYWVLDTDYDNYSVVWSCNNLALFNFQIVWFLSRSRNPTEEVRKKVYHTMESLGLSTNRLQVTEQTKCPETY</sequence>
<accession>A0A8J2MFS2</accession>
<evidence type="ECO:0000256" key="3">
    <source>
        <dbReference type="ARBA" id="ARBA00019890"/>
    </source>
</evidence>
<dbReference type="CDD" id="cd19437">
    <property type="entry name" value="lipocalin_apoD-like"/>
    <property type="match status" value="1"/>
</dbReference>
<dbReference type="GO" id="GO:0006629">
    <property type="term" value="P:lipid metabolic process"/>
    <property type="evidence" value="ECO:0007669"/>
    <property type="project" value="TreeGrafter"/>
</dbReference>
<keyword evidence="13" id="KW-1185">Reference proteome</keyword>